<evidence type="ECO:0000313" key="6">
    <source>
        <dbReference type="Proteomes" id="UP000199074"/>
    </source>
</evidence>
<feature type="domain" description="HTH crp-type" evidence="4">
    <location>
        <begin position="148"/>
        <end position="222"/>
    </location>
</feature>
<keyword evidence="5" id="KW-0808">Transferase</keyword>
<sequence>MDNAIRSLIFRLETIGDVTADDRAALASIPLRIASVPKGGEIVADGEMSTSCCLVVDGYIYRSKMRPDGKRQIFSLHPPGDIPDLHSLHLPRMDHNLAAMSDCTVARLAHADVKAVIEERPRLGSLLWRDTLIDAAAFRAWMLMLGAAEALERMAHLFCEAYTRASMAGLNEGNTFRLPLTQTDLSDILGISLVHANRTLQDLRSRGLMDFDQQVVTIIHWDHLRALAQFDPSYLHYLDSRVGRIDPAKM</sequence>
<dbReference type="InterPro" id="IPR000595">
    <property type="entry name" value="cNMP-bd_dom"/>
</dbReference>
<dbReference type="Gene3D" id="1.10.10.10">
    <property type="entry name" value="Winged helix-like DNA-binding domain superfamily/Winged helix DNA-binding domain"/>
    <property type="match status" value="1"/>
</dbReference>
<dbReference type="Proteomes" id="UP000199074">
    <property type="component" value="Unassembled WGS sequence"/>
</dbReference>
<dbReference type="AlphaFoldDB" id="A0A1I7MZZ5"/>
<dbReference type="Pfam" id="PF13545">
    <property type="entry name" value="HTH_Crp_2"/>
    <property type="match status" value="1"/>
</dbReference>
<keyword evidence="6" id="KW-1185">Reference proteome</keyword>
<dbReference type="InterPro" id="IPR018490">
    <property type="entry name" value="cNMP-bd_dom_sf"/>
</dbReference>
<dbReference type="InterPro" id="IPR036388">
    <property type="entry name" value="WH-like_DNA-bd_sf"/>
</dbReference>
<dbReference type="RefSeq" id="WP_092420226.1">
    <property type="nucleotide sequence ID" value="NZ_FPCK01000001.1"/>
</dbReference>
<evidence type="ECO:0000256" key="2">
    <source>
        <dbReference type="ARBA" id="ARBA00023125"/>
    </source>
</evidence>
<organism evidence="5 6">
    <name type="scientific">Devosia crocina</name>
    <dbReference type="NCBI Taxonomy" id="429728"/>
    <lineage>
        <taxon>Bacteria</taxon>
        <taxon>Pseudomonadati</taxon>
        <taxon>Pseudomonadota</taxon>
        <taxon>Alphaproteobacteria</taxon>
        <taxon>Hyphomicrobiales</taxon>
        <taxon>Devosiaceae</taxon>
        <taxon>Devosia</taxon>
    </lineage>
</organism>
<dbReference type="InterPro" id="IPR036390">
    <property type="entry name" value="WH_DNA-bd_sf"/>
</dbReference>
<dbReference type="PROSITE" id="PS51063">
    <property type="entry name" value="HTH_CRP_2"/>
    <property type="match status" value="1"/>
</dbReference>
<dbReference type="OrthoDB" id="7584044at2"/>
<dbReference type="Gene3D" id="2.60.120.10">
    <property type="entry name" value="Jelly Rolls"/>
    <property type="match status" value="1"/>
</dbReference>
<dbReference type="SMART" id="SM00419">
    <property type="entry name" value="HTH_CRP"/>
    <property type="match status" value="1"/>
</dbReference>
<dbReference type="STRING" id="429728.SAMN05216456_0406"/>
<keyword evidence="1" id="KW-0805">Transcription regulation</keyword>
<evidence type="ECO:0000256" key="3">
    <source>
        <dbReference type="ARBA" id="ARBA00023163"/>
    </source>
</evidence>
<dbReference type="GO" id="GO:0003677">
    <property type="term" value="F:DNA binding"/>
    <property type="evidence" value="ECO:0007669"/>
    <property type="project" value="UniProtKB-KW"/>
</dbReference>
<name>A0A1I7MZZ5_9HYPH</name>
<dbReference type="SUPFAM" id="SSF46785">
    <property type="entry name" value="Winged helix' DNA-binding domain"/>
    <property type="match status" value="1"/>
</dbReference>
<dbReference type="EMBL" id="FPCK01000001">
    <property type="protein sequence ID" value="SFV27973.1"/>
    <property type="molecule type" value="Genomic_DNA"/>
</dbReference>
<gene>
    <name evidence="5" type="ORF">SAMN05216456_0406</name>
</gene>
<reference evidence="5 6" key="1">
    <citation type="submission" date="2016-10" db="EMBL/GenBank/DDBJ databases">
        <authorList>
            <person name="de Groot N.N."/>
        </authorList>
    </citation>
    <scope>NUCLEOTIDE SEQUENCE [LARGE SCALE GENOMIC DNA]</scope>
    <source>
        <strain evidence="5 6">IPL20</strain>
    </source>
</reference>
<keyword evidence="5" id="KW-0418">Kinase</keyword>
<proteinExistence type="predicted"/>
<keyword evidence="2" id="KW-0238">DNA-binding</keyword>
<protein>
    <submittedName>
        <fullName evidence="5">cAMP-binding domain of CRP or a regulatory subunit of cAMP-dependent protein kinases</fullName>
    </submittedName>
</protein>
<keyword evidence="3" id="KW-0804">Transcription</keyword>
<evidence type="ECO:0000259" key="4">
    <source>
        <dbReference type="PROSITE" id="PS51063"/>
    </source>
</evidence>
<dbReference type="SUPFAM" id="SSF51206">
    <property type="entry name" value="cAMP-binding domain-like"/>
    <property type="match status" value="1"/>
</dbReference>
<evidence type="ECO:0000256" key="1">
    <source>
        <dbReference type="ARBA" id="ARBA00023015"/>
    </source>
</evidence>
<evidence type="ECO:0000313" key="5">
    <source>
        <dbReference type="EMBL" id="SFV27973.1"/>
    </source>
</evidence>
<dbReference type="GO" id="GO:0006355">
    <property type="term" value="P:regulation of DNA-templated transcription"/>
    <property type="evidence" value="ECO:0007669"/>
    <property type="project" value="InterPro"/>
</dbReference>
<dbReference type="InterPro" id="IPR014710">
    <property type="entry name" value="RmlC-like_jellyroll"/>
</dbReference>
<dbReference type="Pfam" id="PF00027">
    <property type="entry name" value="cNMP_binding"/>
    <property type="match status" value="1"/>
</dbReference>
<dbReference type="GO" id="GO:0016301">
    <property type="term" value="F:kinase activity"/>
    <property type="evidence" value="ECO:0007669"/>
    <property type="project" value="UniProtKB-KW"/>
</dbReference>
<accession>A0A1I7MZZ5</accession>
<dbReference type="InterPro" id="IPR012318">
    <property type="entry name" value="HTH_CRP"/>
</dbReference>
<dbReference type="CDD" id="cd00038">
    <property type="entry name" value="CAP_ED"/>
    <property type="match status" value="1"/>
</dbReference>